<organism evidence="1 2">
    <name type="scientific">Zizania palustris</name>
    <name type="common">Northern wild rice</name>
    <dbReference type="NCBI Taxonomy" id="103762"/>
    <lineage>
        <taxon>Eukaryota</taxon>
        <taxon>Viridiplantae</taxon>
        <taxon>Streptophyta</taxon>
        <taxon>Embryophyta</taxon>
        <taxon>Tracheophyta</taxon>
        <taxon>Spermatophyta</taxon>
        <taxon>Magnoliopsida</taxon>
        <taxon>Liliopsida</taxon>
        <taxon>Poales</taxon>
        <taxon>Poaceae</taxon>
        <taxon>BOP clade</taxon>
        <taxon>Oryzoideae</taxon>
        <taxon>Oryzeae</taxon>
        <taxon>Zizaniinae</taxon>
        <taxon>Zizania</taxon>
    </lineage>
</organism>
<evidence type="ECO:0000313" key="2">
    <source>
        <dbReference type="Proteomes" id="UP000729402"/>
    </source>
</evidence>
<name>A0A8J6BVJ8_ZIZPA</name>
<proteinExistence type="predicted"/>
<reference evidence="1" key="1">
    <citation type="journal article" date="2021" name="bioRxiv">
        <title>Whole Genome Assembly and Annotation of Northern Wild Rice, Zizania palustris L., Supports a Whole Genome Duplication in the Zizania Genus.</title>
        <authorList>
            <person name="Haas M."/>
            <person name="Kono T."/>
            <person name="Macchietto M."/>
            <person name="Millas R."/>
            <person name="McGilp L."/>
            <person name="Shao M."/>
            <person name="Duquette J."/>
            <person name="Hirsch C.N."/>
            <person name="Kimball J."/>
        </authorList>
    </citation>
    <scope>NUCLEOTIDE SEQUENCE</scope>
    <source>
        <tissue evidence="1">Fresh leaf tissue</tissue>
    </source>
</reference>
<comment type="caution">
    <text evidence="1">The sequence shown here is derived from an EMBL/GenBank/DDBJ whole genome shotgun (WGS) entry which is preliminary data.</text>
</comment>
<dbReference type="Proteomes" id="UP000729402">
    <property type="component" value="Unassembled WGS sequence"/>
</dbReference>
<evidence type="ECO:0000313" key="1">
    <source>
        <dbReference type="EMBL" id="KAG8097662.1"/>
    </source>
</evidence>
<dbReference type="AlphaFoldDB" id="A0A8J6BVJ8"/>
<sequence>MNRLCRGSRSTNCSGTVLVGQDQRQRRMSIHTSSCVVLVRELRIRWVVVVPSGRLQGQQKAKGLDLDA</sequence>
<reference evidence="1" key="2">
    <citation type="submission" date="2021-02" db="EMBL/GenBank/DDBJ databases">
        <authorList>
            <person name="Kimball J.A."/>
            <person name="Haas M.W."/>
            <person name="Macchietto M."/>
            <person name="Kono T."/>
            <person name="Duquette J."/>
            <person name="Shao M."/>
        </authorList>
    </citation>
    <scope>NUCLEOTIDE SEQUENCE</scope>
    <source>
        <tissue evidence="1">Fresh leaf tissue</tissue>
    </source>
</reference>
<accession>A0A8J6BVJ8</accession>
<protein>
    <submittedName>
        <fullName evidence="1">Uncharacterized protein</fullName>
    </submittedName>
</protein>
<keyword evidence="2" id="KW-1185">Reference proteome</keyword>
<gene>
    <name evidence="1" type="ORF">GUJ93_ZPchr0013g36881</name>
</gene>
<dbReference type="EMBL" id="JAAALK010000079">
    <property type="protein sequence ID" value="KAG8097662.1"/>
    <property type="molecule type" value="Genomic_DNA"/>
</dbReference>